<keyword evidence="1" id="KW-0479">Metal-binding</keyword>
<sequence>MQESQRLSDLKAWLHATSCANEQKRYSDIRSEFPGTGRWLLDNESIKEWMDPMYPTIPPLLWLNGIPGADGIDEYPRGERRKITQWFRHLVEDLEPPRQDRVRCLFVSQYDGIAQRDFGGLTAVQIKAHHTRADIHQFSMASAARIQDELGLSDDLWAKITSKIEEAADGMFLLAKLIADILGDSTSIEDIEVELQNDVLLTELKQAFLIEENHVQLPQEDLSLANFCVDYLNLEGFHNGASRERELFQNGYYALMDYAVPYWIRHLEIGLSKVEEDHELPKTLPESLEAFLDLHFLPPTKQFYVSQSNVKRLQVFENRPFYERLQTSIISARKELTFVGEMKQGELALNLSAIVRDIRSQLESIYENTTDESERIKMGQIYGADLYKGPRLSCRFFQNGFISRTQRDQHVDKHLRPFRCDVVGCPSAAMGMSSEKELKKHKKTAHDIDLDNELDFPEEQNLQQEEQQQQQTQNQEAEQAAPRRSRVPKPPKEKRPRITEYPCTHCHKVFNKKYNRDSHLVTHKNERDIPCGIYGALFAREHDRNRHETTTHAAEKEFVCGGVLEDGRRWGCDKRFTRADTLRHYYKTATGQGCRPPWFQTSELTGPERVARGAMPLQSFHACAANYITFFDEDNEDCDKLLLNLIFPGPNFSVADESDSSPPWRWEGANNNDLSAAIELNLLRSFHPKGTAYAYRKSLFFRAIASNQDKPSEIQCVGNQIKTTAYELPFNQMKHSQVPNAPEDGLVPQENDSKSTMYIVEGAADDDDDLASSVLYFKQMSQKKF</sequence>
<keyword evidence="5" id="KW-1185">Reference proteome</keyword>
<name>A0ABY0H2H3_9PEZI</name>
<feature type="region of interest" description="Disordered" evidence="2">
    <location>
        <begin position="460"/>
        <end position="498"/>
    </location>
</feature>
<gene>
    <name evidence="4" type="ORF">DL762_006294</name>
</gene>
<dbReference type="SMART" id="SM00355">
    <property type="entry name" value="ZnF_C2H2"/>
    <property type="match status" value="2"/>
</dbReference>
<dbReference type="PROSITE" id="PS00028">
    <property type="entry name" value="ZINC_FINGER_C2H2_1"/>
    <property type="match status" value="1"/>
</dbReference>
<dbReference type="Proteomes" id="UP000294003">
    <property type="component" value="Unassembled WGS sequence"/>
</dbReference>
<evidence type="ECO:0000256" key="2">
    <source>
        <dbReference type="SAM" id="MobiDB-lite"/>
    </source>
</evidence>
<comment type="caution">
    <text evidence="4">The sequence shown here is derived from an EMBL/GenBank/DDBJ whole genome shotgun (WGS) entry which is preliminary data.</text>
</comment>
<dbReference type="InterPro" id="IPR013087">
    <property type="entry name" value="Znf_C2H2_type"/>
</dbReference>
<reference evidence="4 5" key="1">
    <citation type="submission" date="2018-06" db="EMBL/GenBank/DDBJ databases">
        <title>Complete Genomes of Monosporascus.</title>
        <authorList>
            <person name="Robinson A.J."/>
            <person name="Natvig D.O."/>
        </authorList>
    </citation>
    <scope>NUCLEOTIDE SEQUENCE [LARGE SCALE GENOMIC DNA]</scope>
    <source>
        <strain evidence="4 5">CBS 609.92</strain>
    </source>
</reference>
<evidence type="ECO:0000259" key="3">
    <source>
        <dbReference type="PROSITE" id="PS50157"/>
    </source>
</evidence>
<proteinExistence type="predicted"/>
<dbReference type="InterPro" id="IPR036236">
    <property type="entry name" value="Znf_C2H2_sf"/>
</dbReference>
<evidence type="ECO:0000256" key="1">
    <source>
        <dbReference type="PROSITE-ProRule" id="PRU00042"/>
    </source>
</evidence>
<dbReference type="Gene3D" id="3.30.160.60">
    <property type="entry name" value="Classic Zinc Finger"/>
    <property type="match status" value="1"/>
</dbReference>
<dbReference type="PANTHER" id="PTHR10039">
    <property type="entry name" value="AMELOGENIN"/>
    <property type="match status" value="1"/>
</dbReference>
<organism evidence="4 5">
    <name type="scientific">Monosporascus cannonballus</name>
    <dbReference type="NCBI Taxonomy" id="155416"/>
    <lineage>
        <taxon>Eukaryota</taxon>
        <taxon>Fungi</taxon>
        <taxon>Dikarya</taxon>
        <taxon>Ascomycota</taxon>
        <taxon>Pezizomycotina</taxon>
        <taxon>Sordariomycetes</taxon>
        <taxon>Xylariomycetidae</taxon>
        <taxon>Xylariales</taxon>
        <taxon>Xylariales incertae sedis</taxon>
        <taxon>Monosporascus</taxon>
    </lineage>
</organism>
<feature type="domain" description="C2H2-type" evidence="3">
    <location>
        <begin position="501"/>
        <end position="528"/>
    </location>
</feature>
<dbReference type="PROSITE" id="PS50157">
    <property type="entry name" value="ZINC_FINGER_C2H2_2"/>
    <property type="match status" value="1"/>
</dbReference>
<accession>A0ABY0H2H3</accession>
<dbReference type="SUPFAM" id="SSF57667">
    <property type="entry name" value="beta-beta-alpha zinc fingers"/>
    <property type="match status" value="1"/>
</dbReference>
<keyword evidence="1" id="KW-0862">Zinc</keyword>
<protein>
    <recommendedName>
        <fullName evidence="3">C2H2-type domain-containing protein</fullName>
    </recommendedName>
</protein>
<feature type="compositionally biased region" description="Low complexity" evidence="2">
    <location>
        <begin position="460"/>
        <end position="482"/>
    </location>
</feature>
<evidence type="ECO:0000313" key="5">
    <source>
        <dbReference type="Proteomes" id="UP000294003"/>
    </source>
</evidence>
<keyword evidence="1" id="KW-0863">Zinc-finger</keyword>
<evidence type="ECO:0000313" key="4">
    <source>
        <dbReference type="EMBL" id="RYO83126.1"/>
    </source>
</evidence>
<dbReference type="PANTHER" id="PTHR10039:SF14">
    <property type="entry name" value="NACHT DOMAIN-CONTAINING PROTEIN"/>
    <property type="match status" value="1"/>
</dbReference>
<dbReference type="EMBL" id="QJNS01000196">
    <property type="protein sequence ID" value="RYO83126.1"/>
    <property type="molecule type" value="Genomic_DNA"/>
</dbReference>